<evidence type="ECO:0000313" key="10">
    <source>
        <dbReference type="EMBL" id="PWR76150.1"/>
    </source>
</evidence>
<dbReference type="InterPro" id="IPR005260">
    <property type="entry name" value="Asp_kin_monofn"/>
</dbReference>
<evidence type="ECO:0000259" key="9">
    <source>
        <dbReference type="PROSITE" id="PS51671"/>
    </source>
</evidence>
<proteinExistence type="inferred from homology"/>
<comment type="pathway">
    <text evidence="8">Amino-acid biosynthesis; L-threonine biosynthesis; L-threonine from L-aspartate: step 1/5.</text>
</comment>
<dbReference type="RefSeq" id="WP_109939285.1">
    <property type="nucleotide sequence ID" value="NZ_CP176366.1"/>
</dbReference>
<keyword evidence="3" id="KW-0547">Nucleotide-binding</keyword>
<keyword evidence="11" id="KW-1185">Reference proteome</keyword>
<dbReference type="GO" id="GO:0009090">
    <property type="term" value="P:homoserine biosynthetic process"/>
    <property type="evidence" value="ECO:0007669"/>
    <property type="project" value="TreeGrafter"/>
</dbReference>
<dbReference type="InterPro" id="IPR002912">
    <property type="entry name" value="ACT_dom"/>
</dbReference>
<dbReference type="Pfam" id="PF00696">
    <property type="entry name" value="AA_kinase"/>
    <property type="match status" value="1"/>
</dbReference>
<dbReference type="InterPro" id="IPR054352">
    <property type="entry name" value="ACT_Aspartokinase"/>
</dbReference>
<comment type="pathway">
    <text evidence="8">Amino-acid biosynthesis; L-lysine biosynthesis via DAP pathway; (S)-tetrahydrodipicolinate from L-aspartate: step 1/4.</text>
</comment>
<dbReference type="PIRSF" id="PIRSF000726">
    <property type="entry name" value="Asp_kin"/>
    <property type="match status" value="1"/>
</dbReference>
<dbReference type="FunFam" id="3.30.2130.10:FF:000001">
    <property type="entry name" value="Bifunctional aspartokinase/homoserine dehydrogenase"/>
    <property type="match status" value="1"/>
</dbReference>
<sequence>MKLIMKFGGTSVQNPESVRKAVDIVYDRYSKGDRLAIVVSARRGVTDRLIACAEAMVTSRDAEEVPELISFLQEGHLTTLKEIAPDHYPEISEIITRRIENLRDFLYAVYHLRELTVRSRDYIISFGERLNAPLISAALRQRGIPSMVLDGCEAGILTTENHGDAIALPAGEIRIKTRLEPVIEHSVPVITGFMGCTEKGVVTTLGRSGSDYSATIIGAALDADEIWIWTDVDGIMTTDPRMVPNARVISRISYMEVMELSYFGAKVMHSRSIEPAMQKGIPVRVKNTFNPDYPGTVIEGGEKKDSRVVKAITYIDKVAAITIAGAQMVGRPGVARHIFSLLAEHQINVMMISQGSSEANITLIIEAHQVRTAMDALKPLKERCVFRDITANEDVCAVAVVGSGMAGMAGTAGRTFSALGKAGINVMMITQGSSEVNISFIVRQEDGPKAVQVLHDEFNLTNEEV</sequence>
<dbReference type="UniPathway" id="UPA00051">
    <property type="reaction ID" value="UER00462"/>
</dbReference>
<dbReference type="NCBIfam" id="TIGR00657">
    <property type="entry name" value="asp_kinases"/>
    <property type="match status" value="1"/>
</dbReference>
<keyword evidence="5" id="KW-0067">ATP-binding</keyword>
<dbReference type="CDD" id="cd04924">
    <property type="entry name" value="ACT_AK-Arch_2"/>
    <property type="match status" value="1"/>
</dbReference>
<dbReference type="UniPathway" id="UPA00034">
    <property type="reaction ID" value="UER00015"/>
</dbReference>
<organism evidence="10 11">
    <name type="scientific">Methanospirillum stamsii</name>
    <dbReference type="NCBI Taxonomy" id="1277351"/>
    <lineage>
        <taxon>Archaea</taxon>
        <taxon>Methanobacteriati</taxon>
        <taxon>Methanobacteriota</taxon>
        <taxon>Stenosarchaea group</taxon>
        <taxon>Methanomicrobia</taxon>
        <taxon>Methanomicrobiales</taxon>
        <taxon>Methanospirillaceae</taxon>
        <taxon>Methanospirillum</taxon>
    </lineage>
</organism>
<dbReference type="NCBIfam" id="NF004938">
    <property type="entry name" value="PRK06291.1"/>
    <property type="match status" value="1"/>
</dbReference>
<evidence type="ECO:0000256" key="4">
    <source>
        <dbReference type="ARBA" id="ARBA00022777"/>
    </source>
</evidence>
<dbReference type="EMBL" id="QGMZ01000004">
    <property type="protein sequence ID" value="PWR76150.1"/>
    <property type="molecule type" value="Genomic_DNA"/>
</dbReference>
<dbReference type="InterPro" id="IPR001048">
    <property type="entry name" value="Asp/Glu/Uridylate_kinase"/>
</dbReference>
<dbReference type="InterPro" id="IPR036393">
    <property type="entry name" value="AceGlu_kinase-like_sf"/>
</dbReference>
<dbReference type="InterPro" id="IPR045865">
    <property type="entry name" value="ACT-like_dom_sf"/>
</dbReference>
<dbReference type="Gene3D" id="3.40.1160.10">
    <property type="entry name" value="Acetylglutamate kinase-like"/>
    <property type="match status" value="1"/>
</dbReference>
<dbReference type="AlphaFoldDB" id="A0A2V2NBN2"/>
<keyword evidence="8" id="KW-0028">Amino-acid biosynthesis</keyword>
<dbReference type="PROSITE" id="PS00324">
    <property type="entry name" value="ASPARTOKINASE"/>
    <property type="match status" value="1"/>
</dbReference>
<evidence type="ECO:0000256" key="8">
    <source>
        <dbReference type="RuleBase" id="RU004249"/>
    </source>
</evidence>
<dbReference type="NCBIfam" id="TIGR00656">
    <property type="entry name" value="asp_kin_monofn"/>
    <property type="match status" value="1"/>
</dbReference>
<keyword evidence="4 7" id="KW-0418">Kinase</keyword>
<protein>
    <recommendedName>
        <fullName evidence="7">Aspartokinase</fullName>
        <ecNumber evidence="7">2.7.2.4</ecNumber>
    </recommendedName>
</protein>
<evidence type="ECO:0000256" key="1">
    <source>
        <dbReference type="ARBA" id="ARBA00010122"/>
    </source>
</evidence>
<evidence type="ECO:0000256" key="6">
    <source>
        <dbReference type="ARBA" id="ARBA00047872"/>
    </source>
</evidence>
<dbReference type="PROSITE" id="PS51671">
    <property type="entry name" value="ACT"/>
    <property type="match status" value="1"/>
</dbReference>
<dbReference type="PANTHER" id="PTHR21499:SF59">
    <property type="entry name" value="ASPARTOKINASE"/>
    <property type="match status" value="1"/>
</dbReference>
<keyword evidence="2 7" id="KW-0808">Transferase</keyword>
<comment type="caution">
    <text evidence="10">The sequence shown here is derived from an EMBL/GenBank/DDBJ whole genome shotgun (WGS) entry which is preliminary data.</text>
</comment>
<evidence type="ECO:0000313" key="11">
    <source>
        <dbReference type="Proteomes" id="UP000245934"/>
    </source>
</evidence>
<feature type="domain" description="ACT" evidence="9">
    <location>
        <begin position="323"/>
        <end position="403"/>
    </location>
</feature>
<name>A0A2V2NBN2_9EURY</name>
<comment type="catalytic activity">
    <reaction evidence="6 7">
        <text>L-aspartate + ATP = 4-phospho-L-aspartate + ADP</text>
        <dbReference type="Rhea" id="RHEA:23776"/>
        <dbReference type="ChEBI" id="CHEBI:29991"/>
        <dbReference type="ChEBI" id="CHEBI:30616"/>
        <dbReference type="ChEBI" id="CHEBI:57535"/>
        <dbReference type="ChEBI" id="CHEBI:456216"/>
        <dbReference type="EC" id="2.7.2.4"/>
    </reaction>
</comment>
<dbReference type="SUPFAM" id="SSF53633">
    <property type="entry name" value="Carbamate kinase-like"/>
    <property type="match status" value="1"/>
</dbReference>
<evidence type="ECO:0000256" key="2">
    <source>
        <dbReference type="ARBA" id="ARBA00022679"/>
    </source>
</evidence>
<dbReference type="PANTHER" id="PTHR21499">
    <property type="entry name" value="ASPARTATE KINASE"/>
    <property type="match status" value="1"/>
</dbReference>
<dbReference type="InterPro" id="IPR001341">
    <property type="entry name" value="Asp_kinase"/>
</dbReference>
<evidence type="ECO:0000256" key="7">
    <source>
        <dbReference type="RuleBase" id="RU003448"/>
    </source>
</evidence>
<dbReference type="GO" id="GO:0005524">
    <property type="term" value="F:ATP binding"/>
    <property type="evidence" value="ECO:0007669"/>
    <property type="project" value="UniProtKB-KW"/>
</dbReference>
<evidence type="ECO:0000256" key="3">
    <source>
        <dbReference type="ARBA" id="ARBA00022741"/>
    </source>
</evidence>
<dbReference type="Proteomes" id="UP000245934">
    <property type="component" value="Unassembled WGS sequence"/>
</dbReference>
<reference evidence="10 11" key="1">
    <citation type="submission" date="2018-05" db="EMBL/GenBank/DDBJ databases">
        <title>Draft genome of Methanospirillum stamsii Pt1.</title>
        <authorList>
            <person name="Dueholm M.S."/>
            <person name="Nielsen P.H."/>
            <person name="Bakmann L.F."/>
            <person name="Otzen D.E."/>
        </authorList>
    </citation>
    <scope>NUCLEOTIDE SEQUENCE [LARGE SCALE GENOMIC DNA]</scope>
    <source>
        <strain evidence="10 11">Pt1</strain>
    </source>
</reference>
<dbReference type="GO" id="GO:0009088">
    <property type="term" value="P:threonine biosynthetic process"/>
    <property type="evidence" value="ECO:0007669"/>
    <property type="project" value="UniProtKB-UniPathway"/>
</dbReference>
<dbReference type="SUPFAM" id="SSF55021">
    <property type="entry name" value="ACT-like"/>
    <property type="match status" value="2"/>
</dbReference>
<dbReference type="GO" id="GO:0004072">
    <property type="term" value="F:aspartate kinase activity"/>
    <property type="evidence" value="ECO:0007669"/>
    <property type="project" value="UniProtKB-EC"/>
</dbReference>
<dbReference type="CDD" id="cd04921">
    <property type="entry name" value="ACT_AKi-HSDH-ThrA-like_1"/>
    <property type="match status" value="1"/>
</dbReference>
<comment type="pathway">
    <text evidence="8">Amino-acid biosynthesis; L-methionine biosynthesis via de novo pathway; L-homoserine from L-aspartate: step 1/3.</text>
</comment>
<dbReference type="GO" id="GO:0009089">
    <property type="term" value="P:lysine biosynthetic process via diaminopimelate"/>
    <property type="evidence" value="ECO:0007669"/>
    <property type="project" value="UniProtKB-UniPathway"/>
</dbReference>
<dbReference type="GeneID" id="97609241"/>
<dbReference type="InterPro" id="IPR018042">
    <property type="entry name" value="Aspartate_kinase_CS"/>
</dbReference>
<dbReference type="CDD" id="cd04244">
    <property type="entry name" value="AAK_AK-LysC-like"/>
    <property type="match status" value="1"/>
</dbReference>
<gene>
    <name evidence="10" type="ORF">DLD82_01255</name>
</gene>
<dbReference type="Gene3D" id="3.30.2130.10">
    <property type="entry name" value="VC0802-like"/>
    <property type="match status" value="1"/>
</dbReference>
<dbReference type="InterPro" id="IPR041746">
    <property type="entry name" value="AK-LysC-like"/>
</dbReference>
<dbReference type="Gene3D" id="3.30.70.260">
    <property type="match status" value="1"/>
</dbReference>
<evidence type="ECO:0000256" key="5">
    <source>
        <dbReference type="ARBA" id="ARBA00022840"/>
    </source>
</evidence>
<comment type="similarity">
    <text evidence="1 7">Belongs to the aspartokinase family.</text>
</comment>
<dbReference type="UniPathway" id="UPA00050">
    <property type="reaction ID" value="UER00461"/>
</dbReference>
<dbReference type="Pfam" id="PF22468">
    <property type="entry name" value="ACT_9"/>
    <property type="match status" value="2"/>
</dbReference>
<dbReference type="GO" id="GO:0005829">
    <property type="term" value="C:cytosol"/>
    <property type="evidence" value="ECO:0007669"/>
    <property type="project" value="TreeGrafter"/>
</dbReference>
<dbReference type="EC" id="2.7.2.4" evidence="7"/>
<accession>A0A2V2NBN2</accession>